<keyword evidence="7" id="KW-0963">Cytoplasm</keyword>
<evidence type="ECO:0000256" key="4">
    <source>
        <dbReference type="ARBA" id="ARBA00022884"/>
    </source>
</evidence>
<dbReference type="GO" id="GO:0000049">
    <property type="term" value="F:tRNA binding"/>
    <property type="evidence" value="ECO:0007669"/>
    <property type="project" value="UniProtKB-UniRule"/>
</dbReference>
<proteinExistence type="inferred from homology"/>
<dbReference type="CDD" id="cd00462">
    <property type="entry name" value="PTH"/>
    <property type="match status" value="1"/>
</dbReference>
<evidence type="ECO:0000256" key="3">
    <source>
        <dbReference type="ARBA" id="ARBA00022801"/>
    </source>
</evidence>
<dbReference type="GO" id="GO:0006515">
    <property type="term" value="P:protein quality control for misfolded or incompletely synthesized proteins"/>
    <property type="evidence" value="ECO:0007669"/>
    <property type="project" value="UniProtKB-UniRule"/>
</dbReference>
<dbReference type="FunFam" id="3.40.50.1470:FF:000001">
    <property type="entry name" value="Peptidyl-tRNA hydrolase"/>
    <property type="match status" value="1"/>
</dbReference>
<accession>A0A8J6QWP5</accession>
<dbReference type="GO" id="GO:0005737">
    <property type="term" value="C:cytoplasm"/>
    <property type="evidence" value="ECO:0007669"/>
    <property type="project" value="UniProtKB-SubCell"/>
</dbReference>
<dbReference type="RefSeq" id="WP_191154397.1">
    <property type="nucleotide sequence ID" value="NZ_JACWUN010000005.1"/>
</dbReference>
<dbReference type="InterPro" id="IPR036416">
    <property type="entry name" value="Pept_tRNA_hydro_sf"/>
</dbReference>
<comment type="subcellular location">
    <subcellularLocation>
        <location evidence="7">Cytoplasm</location>
    </subcellularLocation>
</comment>
<feature type="binding site" evidence="7">
    <location>
        <position position="14"/>
    </location>
    <ligand>
        <name>tRNA</name>
        <dbReference type="ChEBI" id="CHEBI:17843"/>
    </ligand>
</feature>
<dbReference type="Pfam" id="PF01195">
    <property type="entry name" value="Pept_tRNA_hydro"/>
    <property type="match status" value="1"/>
</dbReference>
<evidence type="ECO:0000256" key="9">
    <source>
        <dbReference type="RuleBase" id="RU004320"/>
    </source>
</evidence>
<comment type="catalytic activity">
    <reaction evidence="7 8">
        <text>an N-acyl-L-alpha-aminoacyl-tRNA + H2O = an N-acyl-L-amino acid + a tRNA + H(+)</text>
        <dbReference type="Rhea" id="RHEA:54448"/>
        <dbReference type="Rhea" id="RHEA-COMP:10123"/>
        <dbReference type="Rhea" id="RHEA-COMP:13883"/>
        <dbReference type="ChEBI" id="CHEBI:15377"/>
        <dbReference type="ChEBI" id="CHEBI:15378"/>
        <dbReference type="ChEBI" id="CHEBI:59874"/>
        <dbReference type="ChEBI" id="CHEBI:78442"/>
        <dbReference type="ChEBI" id="CHEBI:138191"/>
        <dbReference type="EC" id="3.1.1.29"/>
    </reaction>
</comment>
<evidence type="ECO:0000256" key="2">
    <source>
        <dbReference type="ARBA" id="ARBA00022555"/>
    </source>
</evidence>
<dbReference type="NCBIfam" id="TIGR00447">
    <property type="entry name" value="pth"/>
    <property type="match status" value="1"/>
</dbReference>
<comment type="caution">
    <text evidence="10">The sequence shown here is derived from an EMBL/GenBank/DDBJ whole genome shotgun (WGS) entry which is preliminary data.</text>
</comment>
<dbReference type="Proteomes" id="UP000632828">
    <property type="component" value="Unassembled WGS sequence"/>
</dbReference>
<comment type="subunit">
    <text evidence="7">Monomer.</text>
</comment>
<dbReference type="PROSITE" id="PS01195">
    <property type="entry name" value="PEPT_TRNA_HYDROL_1"/>
    <property type="match status" value="1"/>
</dbReference>
<feature type="binding site" evidence="7">
    <location>
        <position position="112"/>
    </location>
    <ligand>
        <name>tRNA</name>
        <dbReference type="ChEBI" id="CHEBI:17843"/>
    </ligand>
</feature>
<feature type="site" description="Discriminates between blocked and unblocked aminoacyl-tRNA" evidence="7">
    <location>
        <position position="9"/>
    </location>
</feature>
<reference evidence="10" key="1">
    <citation type="submission" date="2020-09" db="EMBL/GenBank/DDBJ databases">
        <title>Pelobacter alkaliphilus sp. nov., a novel anaerobic arsenate-reducing bacterium from terrestrial mud volcano.</title>
        <authorList>
            <person name="Khomyakova M.A."/>
            <person name="Merkel A.Y."/>
            <person name="Slobodkin A.I."/>
        </authorList>
    </citation>
    <scope>NUCLEOTIDE SEQUENCE</scope>
    <source>
        <strain evidence="10">M08fum</strain>
    </source>
</reference>
<feature type="binding site" evidence="7">
    <location>
        <position position="64"/>
    </location>
    <ligand>
        <name>tRNA</name>
        <dbReference type="ChEBI" id="CHEBI:17843"/>
    </ligand>
</feature>
<protein>
    <recommendedName>
        <fullName evidence="6 7">Peptidyl-tRNA hydrolase</fullName>
        <shortName evidence="7">Pth</shortName>
        <ecNumber evidence="1 7">3.1.1.29</ecNumber>
    </recommendedName>
</protein>
<evidence type="ECO:0000313" key="10">
    <source>
        <dbReference type="EMBL" id="MBD1400116.1"/>
    </source>
</evidence>
<feature type="binding site" evidence="7">
    <location>
        <position position="66"/>
    </location>
    <ligand>
        <name>tRNA</name>
        <dbReference type="ChEBI" id="CHEBI:17843"/>
    </ligand>
</feature>
<name>A0A8J6QWP5_9BACT</name>
<keyword evidence="2 7" id="KW-0820">tRNA-binding</keyword>
<dbReference type="AlphaFoldDB" id="A0A8J6QWP5"/>
<evidence type="ECO:0000256" key="1">
    <source>
        <dbReference type="ARBA" id="ARBA00013260"/>
    </source>
</evidence>
<evidence type="ECO:0000256" key="5">
    <source>
        <dbReference type="ARBA" id="ARBA00038063"/>
    </source>
</evidence>
<evidence type="ECO:0000256" key="6">
    <source>
        <dbReference type="ARBA" id="ARBA00050038"/>
    </source>
</evidence>
<dbReference type="GO" id="GO:0004045">
    <property type="term" value="F:peptidyl-tRNA hydrolase activity"/>
    <property type="evidence" value="ECO:0007669"/>
    <property type="project" value="UniProtKB-UniRule"/>
</dbReference>
<dbReference type="InterPro" id="IPR001328">
    <property type="entry name" value="Pept_tRNA_hydro"/>
</dbReference>
<comment type="function">
    <text evidence="7">Hydrolyzes ribosome-free peptidyl-tRNAs (with 1 or more amino acids incorporated), which drop off the ribosome during protein synthesis, or as a result of ribosome stalling.</text>
</comment>
<dbReference type="PANTHER" id="PTHR17224:SF1">
    <property type="entry name" value="PEPTIDYL-TRNA HYDROLASE"/>
    <property type="match status" value="1"/>
</dbReference>
<sequence length="192" mass="20248">MKLLVGLGNYGSEYATTRHNIGFMVAELVAGRFGIALKKKGYQGIYGVGAVASQQTTIILPQTYMNRSGACVHAASSALSVDPADIVVIYDDLDLLFGRIKISKVGGHGGHNGIRDVICALDRRDFVRLRIGIGKPEHGDVTRHVLGPFSSTERVGLPALVAAAADAAELIIAGGVAAAMNKFNGFNLEDNL</sequence>
<evidence type="ECO:0000256" key="8">
    <source>
        <dbReference type="RuleBase" id="RU000673"/>
    </source>
</evidence>
<organism evidence="10 11">
    <name type="scientific">Pelovirga terrestris</name>
    <dbReference type="NCBI Taxonomy" id="2771352"/>
    <lineage>
        <taxon>Bacteria</taxon>
        <taxon>Pseudomonadati</taxon>
        <taxon>Thermodesulfobacteriota</taxon>
        <taxon>Desulfuromonadia</taxon>
        <taxon>Geobacterales</taxon>
        <taxon>Geobacteraceae</taxon>
        <taxon>Pelovirga</taxon>
    </lineage>
</organism>
<keyword evidence="4 7" id="KW-0694">RNA-binding</keyword>
<gene>
    <name evidence="7" type="primary">pth</name>
    <name evidence="10" type="ORF">ICT70_05470</name>
</gene>
<dbReference type="GO" id="GO:0072344">
    <property type="term" value="P:rescue of stalled ribosome"/>
    <property type="evidence" value="ECO:0007669"/>
    <property type="project" value="UniProtKB-UniRule"/>
</dbReference>
<comment type="similarity">
    <text evidence="5 7 9">Belongs to the PTH family.</text>
</comment>
<comment type="function">
    <text evidence="7">Catalyzes the release of premature peptidyl moieties from peptidyl-tRNA molecules trapped in stalled 50S ribosomal subunits, and thus maintains levels of free tRNAs and 50S ribosomes.</text>
</comment>
<keyword evidence="3 7" id="KW-0378">Hydrolase</keyword>
<evidence type="ECO:0000313" key="11">
    <source>
        <dbReference type="Proteomes" id="UP000632828"/>
    </source>
</evidence>
<dbReference type="PROSITE" id="PS01196">
    <property type="entry name" value="PEPT_TRNA_HYDROL_2"/>
    <property type="match status" value="1"/>
</dbReference>
<evidence type="ECO:0000256" key="7">
    <source>
        <dbReference type="HAMAP-Rule" id="MF_00083"/>
    </source>
</evidence>
<dbReference type="HAMAP" id="MF_00083">
    <property type="entry name" value="Pept_tRNA_hydro_bact"/>
    <property type="match status" value="1"/>
</dbReference>
<dbReference type="PANTHER" id="PTHR17224">
    <property type="entry name" value="PEPTIDYL-TRNA HYDROLASE"/>
    <property type="match status" value="1"/>
</dbReference>
<dbReference type="EC" id="3.1.1.29" evidence="1 7"/>
<dbReference type="InterPro" id="IPR018171">
    <property type="entry name" value="Pept_tRNA_hydro_CS"/>
</dbReference>
<dbReference type="EMBL" id="JACWUN010000005">
    <property type="protein sequence ID" value="MBD1400116.1"/>
    <property type="molecule type" value="Genomic_DNA"/>
</dbReference>
<dbReference type="SUPFAM" id="SSF53178">
    <property type="entry name" value="Peptidyl-tRNA hydrolase-like"/>
    <property type="match status" value="1"/>
</dbReference>
<feature type="site" description="Stabilizes the basic form of H active site to accept a proton" evidence="7">
    <location>
        <position position="91"/>
    </location>
</feature>
<keyword evidence="11" id="KW-1185">Reference proteome</keyword>
<feature type="active site" description="Proton acceptor" evidence="7">
    <location>
        <position position="19"/>
    </location>
</feature>
<dbReference type="Gene3D" id="3.40.50.1470">
    <property type="entry name" value="Peptidyl-tRNA hydrolase"/>
    <property type="match status" value="1"/>
</dbReference>